<keyword evidence="2" id="KW-1185">Reference proteome</keyword>
<dbReference type="Proteomes" id="UP001595886">
    <property type="component" value="Unassembled WGS sequence"/>
</dbReference>
<gene>
    <name evidence="1" type="ORF">ACFO6Q_04670</name>
</gene>
<proteinExistence type="predicted"/>
<evidence type="ECO:0008006" key="3">
    <source>
        <dbReference type="Google" id="ProtNLM"/>
    </source>
</evidence>
<evidence type="ECO:0000313" key="1">
    <source>
        <dbReference type="EMBL" id="MFC4819603.1"/>
    </source>
</evidence>
<dbReference type="EMBL" id="JBHSHD010000005">
    <property type="protein sequence ID" value="MFC4819603.1"/>
    <property type="molecule type" value="Genomic_DNA"/>
</dbReference>
<comment type="caution">
    <text evidence="1">The sequence shown here is derived from an EMBL/GenBank/DDBJ whole genome shotgun (WGS) entry which is preliminary data.</text>
</comment>
<sequence length="105" mass="11495">MFGEQNYRIERQYFLTDAQGSTSAVLSDWGQPLNDSASMSFDPFGARRDPTGGGTPPWWSGVLQELDASTRHGYTGHEQVDAFGVIHMGGRLYDPGLGGSCRPIR</sequence>
<accession>A0ABV9QQI3</accession>
<name>A0ABV9QQI3_9GAMM</name>
<dbReference type="Gene3D" id="2.180.10.10">
    <property type="entry name" value="RHS repeat-associated core"/>
    <property type="match status" value="1"/>
</dbReference>
<dbReference type="RefSeq" id="WP_380019386.1">
    <property type="nucleotide sequence ID" value="NZ_JBHSHD010000005.1"/>
</dbReference>
<reference evidence="2" key="1">
    <citation type="journal article" date="2019" name="Int. J. Syst. Evol. Microbiol.">
        <title>The Global Catalogue of Microorganisms (GCM) 10K type strain sequencing project: providing services to taxonomists for standard genome sequencing and annotation.</title>
        <authorList>
            <consortium name="The Broad Institute Genomics Platform"/>
            <consortium name="The Broad Institute Genome Sequencing Center for Infectious Disease"/>
            <person name="Wu L."/>
            <person name="Ma J."/>
        </authorList>
    </citation>
    <scope>NUCLEOTIDE SEQUENCE [LARGE SCALE GENOMIC DNA]</scope>
    <source>
        <strain evidence="2">CCUG 30340</strain>
    </source>
</reference>
<evidence type="ECO:0000313" key="2">
    <source>
        <dbReference type="Proteomes" id="UP001595886"/>
    </source>
</evidence>
<organism evidence="1 2">
    <name type="scientific">Dokdonella ginsengisoli</name>
    <dbReference type="NCBI Taxonomy" id="363846"/>
    <lineage>
        <taxon>Bacteria</taxon>
        <taxon>Pseudomonadati</taxon>
        <taxon>Pseudomonadota</taxon>
        <taxon>Gammaproteobacteria</taxon>
        <taxon>Lysobacterales</taxon>
        <taxon>Rhodanobacteraceae</taxon>
        <taxon>Dokdonella</taxon>
    </lineage>
</organism>
<protein>
    <recommendedName>
        <fullName evidence="3">RHS repeat-associated core domain-containing protein</fullName>
    </recommendedName>
</protein>